<keyword evidence="3" id="KW-1185">Reference proteome</keyword>
<accession>A0A1R3GM18</accession>
<gene>
    <name evidence="2" type="ORF">CCACVL1_25044</name>
</gene>
<sequence>MEAKQSIIASSASCGENRPPSLSPHSPSPPALCRKAVDGSDYKIKCRTKVTMFRVFCSST</sequence>
<dbReference type="AlphaFoldDB" id="A0A1R3GM18"/>
<evidence type="ECO:0000313" key="2">
    <source>
        <dbReference type="EMBL" id="OMO59144.1"/>
    </source>
</evidence>
<dbReference type="EMBL" id="AWWV01014027">
    <property type="protein sequence ID" value="OMO59144.1"/>
    <property type="molecule type" value="Genomic_DNA"/>
</dbReference>
<dbReference type="Gramene" id="OMO59144">
    <property type="protein sequence ID" value="OMO59144"/>
    <property type="gene ID" value="CCACVL1_25044"/>
</dbReference>
<feature type="region of interest" description="Disordered" evidence="1">
    <location>
        <begin position="1"/>
        <end position="30"/>
    </location>
</feature>
<reference evidence="2 3" key="1">
    <citation type="submission" date="2013-09" db="EMBL/GenBank/DDBJ databases">
        <title>Corchorus capsularis genome sequencing.</title>
        <authorList>
            <person name="Alam M."/>
            <person name="Haque M.S."/>
            <person name="Islam M.S."/>
            <person name="Emdad E.M."/>
            <person name="Islam M.M."/>
            <person name="Ahmed B."/>
            <person name="Halim A."/>
            <person name="Hossen Q.M.M."/>
            <person name="Hossain M.Z."/>
            <person name="Ahmed R."/>
            <person name="Khan M.M."/>
            <person name="Islam R."/>
            <person name="Rashid M.M."/>
            <person name="Khan S.A."/>
            <person name="Rahman M.S."/>
            <person name="Alam M."/>
        </authorList>
    </citation>
    <scope>NUCLEOTIDE SEQUENCE [LARGE SCALE GENOMIC DNA]</scope>
    <source>
        <strain evidence="3">cv. CVL-1</strain>
        <tissue evidence="2">Whole seedling</tissue>
    </source>
</reference>
<proteinExistence type="predicted"/>
<dbReference type="Proteomes" id="UP000188268">
    <property type="component" value="Unassembled WGS sequence"/>
</dbReference>
<name>A0A1R3GM18_COCAP</name>
<protein>
    <submittedName>
        <fullName evidence="2">Uncharacterized protein</fullName>
    </submittedName>
</protein>
<evidence type="ECO:0000256" key="1">
    <source>
        <dbReference type="SAM" id="MobiDB-lite"/>
    </source>
</evidence>
<organism evidence="2 3">
    <name type="scientific">Corchorus capsularis</name>
    <name type="common">Jute</name>
    <dbReference type="NCBI Taxonomy" id="210143"/>
    <lineage>
        <taxon>Eukaryota</taxon>
        <taxon>Viridiplantae</taxon>
        <taxon>Streptophyta</taxon>
        <taxon>Embryophyta</taxon>
        <taxon>Tracheophyta</taxon>
        <taxon>Spermatophyta</taxon>
        <taxon>Magnoliopsida</taxon>
        <taxon>eudicotyledons</taxon>
        <taxon>Gunneridae</taxon>
        <taxon>Pentapetalae</taxon>
        <taxon>rosids</taxon>
        <taxon>malvids</taxon>
        <taxon>Malvales</taxon>
        <taxon>Malvaceae</taxon>
        <taxon>Grewioideae</taxon>
        <taxon>Apeibeae</taxon>
        <taxon>Corchorus</taxon>
    </lineage>
</organism>
<evidence type="ECO:0000313" key="3">
    <source>
        <dbReference type="Proteomes" id="UP000188268"/>
    </source>
</evidence>
<comment type="caution">
    <text evidence="2">The sequence shown here is derived from an EMBL/GenBank/DDBJ whole genome shotgun (WGS) entry which is preliminary data.</text>
</comment>